<keyword evidence="3" id="KW-1185">Reference proteome</keyword>
<dbReference type="AlphaFoldDB" id="A0A8R7V1H5"/>
<organism evidence="2 3">
    <name type="scientific">Triticum urartu</name>
    <name type="common">Red wild einkorn</name>
    <name type="synonym">Crithodium urartu</name>
    <dbReference type="NCBI Taxonomy" id="4572"/>
    <lineage>
        <taxon>Eukaryota</taxon>
        <taxon>Viridiplantae</taxon>
        <taxon>Streptophyta</taxon>
        <taxon>Embryophyta</taxon>
        <taxon>Tracheophyta</taxon>
        <taxon>Spermatophyta</taxon>
        <taxon>Magnoliopsida</taxon>
        <taxon>Liliopsida</taxon>
        <taxon>Poales</taxon>
        <taxon>Poaceae</taxon>
        <taxon>BOP clade</taxon>
        <taxon>Pooideae</taxon>
        <taxon>Triticodae</taxon>
        <taxon>Triticeae</taxon>
        <taxon>Triticinae</taxon>
        <taxon>Triticum</taxon>
    </lineage>
</organism>
<name>A0A8R7V1H5_TRIUA</name>
<evidence type="ECO:0000313" key="3">
    <source>
        <dbReference type="Proteomes" id="UP000015106"/>
    </source>
</evidence>
<keyword evidence="1" id="KW-0812">Transmembrane</keyword>
<keyword evidence="1" id="KW-1133">Transmembrane helix</keyword>
<dbReference type="Proteomes" id="UP000015106">
    <property type="component" value="Chromosome 7"/>
</dbReference>
<feature type="transmembrane region" description="Helical" evidence="1">
    <location>
        <begin position="44"/>
        <end position="66"/>
    </location>
</feature>
<dbReference type="EnsemblPlants" id="TuG1812G0700000397.01.T01">
    <property type="protein sequence ID" value="TuG1812G0700000397.01.T01.cds399893"/>
    <property type="gene ID" value="TuG1812G0700000397.01"/>
</dbReference>
<evidence type="ECO:0000313" key="2">
    <source>
        <dbReference type="EnsemblPlants" id="TuG1812G0700000397.01.T01.cds399893"/>
    </source>
</evidence>
<proteinExistence type="predicted"/>
<sequence>MTGVPTAAGTMWPATGWPMGAPPYMPTIPGCFIMPPGGPPSAAGAWPVMGGTAWAALLMLVMSWMLERRRSRFMELRRMKYFCAWLATC</sequence>
<evidence type="ECO:0000256" key="1">
    <source>
        <dbReference type="SAM" id="Phobius"/>
    </source>
</evidence>
<reference evidence="2" key="2">
    <citation type="submission" date="2018-03" db="EMBL/GenBank/DDBJ databases">
        <title>The Triticum urartu genome reveals the dynamic nature of wheat genome evolution.</title>
        <authorList>
            <person name="Ling H."/>
            <person name="Ma B."/>
            <person name="Shi X."/>
            <person name="Liu H."/>
            <person name="Dong L."/>
            <person name="Sun H."/>
            <person name="Cao Y."/>
            <person name="Gao Q."/>
            <person name="Zheng S."/>
            <person name="Li Y."/>
            <person name="Yu Y."/>
            <person name="Du H."/>
            <person name="Qi M."/>
            <person name="Li Y."/>
            <person name="Yu H."/>
            <person name="Cui Y."/>
            <person name="Wang N."/>
            <person name="Chen C."/>
            <person name="Wu H."/>
            <person name="Zhao Y."/>
            <person name="Zhang J."/>
            <person name="Li Y."/>
            <person name="Zhou W."/>
            <person name="Zhang B."/>
            <person name="Hu W."/>
            <person name="Eijk M."/>
            <person name="Tang J."/>
            <person name="Witsenboer H."/>
            <person name="Zhao S."/>
            <person name="Li Z."/>
            <person name="Zhang A."/>
            <person name="Wang D."/>
            <person name="Liang C."/>
        </authorList>
    </citation>
    <scope>NUCLEOTIDE SEQUENCE [LARGE SCALE GENOMIC DNA]</scope>
    <source>
        <strain evidence="2">cv. G1812</strain>
    </source>
</reference>
<reference evidence="3" key="1">
    <citation type="journal article" date="2013" name="Nature">
        <title>Draft genome of the wheat A-genome progenitor Triticum urartu.</title>
        <authorList>
            <person name="Ling H.Q."/>
            <person name="Zhao S."/>
            <person name="Liu D."/>
            <person name="Wang J."/>
            <person name="Sun H."/>
            <person name="Zhang C."/>
            <person name="Fan H."/>
            <person name="Li D."/>
            <person name="Dong L."/>
            <person name="Tao Y."/>
            <person name="Gao C."/>
            <person name="Wu H."/>
            <person name="Li Y."/>
            <person name="Cui Y."/>
            <person name="Guo X."/>
            <person name="Zheng S."/>
            <person name="Wang B."/>
            <person name="Yu K."/>
            <person name="Liang Q."/>
            <person name="Yang W."/>
            <person name="Lou X."/>
            <person name="Chen J."/>
            <person name="Feng M."/>
            <person name="Jian J."/>
            <person name="Zhang X."/>
            <person name="Luo G."/>
            <person name="Jiang Y."/>
            <person name="Liu J."/>
            <person name="Wang Z."/>
            <person name="Sha Y."/>
            <person name="Zhang B."/>
            <person name="Wu H."/>
            <person name="Tang D."/>
            <person name="Shen Q."/>
            <person name="Xue P."/>
            <person name="Zou S."/>
            <person name="Wang X."/>
            <person name="Liu X."/>
            <person name="Wang F."/>
            <person name="Yang Y."/>
            <person name="An X."/>
            <person name="Dong Z."/>
            <person name="Zhang K."/>
            <person name="Zhang X."/>
            <person name="Luo M.C."/>
            <person name="Dvorak J."/>
            <person name="Tong Y."/>
            <person name="Wang J."/>
            <person name="Yang H."/>
            <person name="Li Z."/>
            <person name="Wang D."/>
            <person name="Zhang A."/>
            <person name="Wang J."/>
        </authorList>
    </citation>
    <scope>NUCLEOTIDE SEQUENCE</scope>
    <source>
        <strain evidence="3">cv. G1812</strain>
    </source>
</reference>
<dbReference type="Gramene" id="TuG1812G0700000397.01.T01">
    <property type="protein sequence ID" value="TuG1812G0700000397.01.T01.cds399893"/>
    <property type="gene ID" value="TuG1812G0700000397.01"/>
</dbReference>
<reference evidence="2" key="3">
    <citation type="submission" date="2022-06" db="UniProtKB">
        <authorList>
            <consortium name="EnsemblPlants"/>
        </authorList>
    </citation>
    <scope>IDENTIFICATION</scope>
</reference>
<protein>
    <submittedName>
        <fullName evidence="2">Uncharacterized protein</fullName>
    </submittedName>
</protein>
<accession>A0A8R7V1H5</accession>
<keyword evidence="1" id="KW-0472">Membrane</keyword>